<dbReference type="EMBL" id="JAOPKB010000012">
    <property type="protein sequence ID" value="MCU4974491.1"/>
    <property type="molecule type" value="Genomic_DNA"/>
</dbReference>
<name>A0ABT2QHZ5_9EURY</name>
<evidence type="ECO:0000256" key="1">
    <source>
        <dbReference type="SAM" id="MobiDB-lite"/>
    </source>
</evidence>
<proteinExistence type="predicted"/>
<dbReference type="RefSeq" id="WP_338008577.1">
    <property type="nucleotide sequence ID" value="NZ_JAOPKB010000012.1"/>
</dbReference>
<accession>A0ABT2QHZ5</accession>
<organism evidence="3 4">
    <name type="scientific">Natronoglomus mannanivorans</name>
    <dbReference type="NCBI Taxonomy" id="2979990"/>
    <lineage>
        <taxon>Archaea</taxon>
        <taxon>Methanobacteriati</taxon>
        <taxon>Methanobacteriota</taxon>
        <taxon>Stenosarchaea group</taxon>
        <taxon>Halobacteria</taxon>
        <taxon>Halobacteriales</taxon>
        <taxon>Natrialbaceae</taxon>
        <taxon>Natronoglomus</taxon>
    </lineage>
</organism>
<evidence type="ECO:0000313" key="4">
    <source>
        <dbReference type="Proteomes" id="UP001320972"/>
    </source>
</evidence>
<sequence length="101" mass="10640">MTRIADVPVDGDSPLEWGLLAVAVAAVVFVLSFVSGVDPAMTLAALVGLGWLAVVFQIVVWTLEGYRDEREDGTNERERGGQEQASSTDGGTEADAGTDEN</sequence>
<keyword evidence="4" id="KW-1185">Reference proteome</keyword>
<protein>
    <submittedName>
        <fullName evidence="3">Uncharacterized protein</fullName>
    </submittedName>
</protein>
<reference evidence="3 4" key="1">
    <citation type="submission" date="2022-09" db="EMBL/GenBank/DDBJ databases">
        <title>Enrichment on poylsaccharides allowed isolation of novel metabolic and taxonomic groups of Haloarchaea.</title>
        <authorList>
            <person name="Sorokin D.Y."/>
            <person name="Elcheninov A.G."/>
            <person name="Khizhniak T.V."/>
            <person name="Kolganova T.V."/>
            <person name="Kublanov I.V."/>
        </authorList>
    </citation>
    <scope>NUCLEOTIDE SEQUENCE [LARGE SCALE GENOMIC DNA]</scope>
    <source>
        <strain evidence="3 4">AArc-m2/3/4</strain>
    </source>
</reference>
<feature type="compositionally biased region" description="Basic and acidic residues" evidence="1">
    <location>
        <begin position="68"/>
        <end position="81"/>
    </location>
</feature>
<comment type="caution">
    <text evidence="3">The sequence shown here is derived from an EMBL/GenBank/DDBJ whole genome shotgun (WGS) entry which is preliminary data.</text>
</comment>
<keyword evidence="2" id="KW-0472">Membrane</keyword>
<evidence type="ECO:0000313" key="3">
    <source>
        <dbReference type="EMBL" id="MCU4974491.1"/>
    </source>
</evidence>
<feature type="region of interest" description="Disordered" evidence="1">
    <location>
        <begin position="68"/>
        <end position="101"/>
    </location>
</feature>
<feature type="transmembrane region" description="Helical" evidence="2">
    <location>
        <begin position="17"/>
        <end position="36"/>
    </location>
</feature>
<dbReference type="Proteomes" id="UP001320972">
    <property type="component" value="Unassembled WGS sequence"/>
</dbReference>
<gene>
    <name evidence="3" type="ORF">OB955_17355</name>
</gene>
<keyword evidence="2" id="KW-0812">Transmembrane</keyword>
<feature type="transmembrane region" description="Helical" evidence="2">
    <location>
        <begin position="43"/>
        <end position="63"/>
    </location>
</feature>
<keyword evidence="2" id="KW-1133">Transmembrane helix</keyword>
<evidence type="ECO:0000256" key="2">
    <source>
        <dbReference type="SAM" id="Phobius"/>
    </source>
</evidence>